<gene>
    <name evidence="5" type="ORF">EXJ73_06775</name>
</gene>
<evidence type="ECO:0000313" key="6">
    <source>
        <dbReference type="Proteomes" id="UP001152766"/>
    </source>
</evidence>
<organism evidence="5 6">
    <name type="scientific">Pelomonas aquatica</name>
    <dbReference type="NCBI Taxonomy" id="431058"/>
    <lineage>
        <taxon>Bacteria</taxon>
        <taxon>Pseudomonadati</taxon>
        <taxon>Pseudomonadota</taxon>
        <taxon>Betaproteobacteria</taxon>
        <taxon>Burkholderiales</taxon>
        <taxon>Sphaerotilaceae</taxon>
        <taxon>Roseateles</taxon>
    </lineage>
</organism>
<evidence type="ECO:0000256" key="3">
    <source>
        <dbReference type="ARBA" id="ARBA00023125"/>
    </source>
</evidence>
<dbReference type="GO" id="GO:0003677">
    <property type="term" value="F:DNA binding"/>
    <property type="evidence" value="ECO:0007669"/>
    <property type="project" value="UniProtKB-KW"/>
</dbReference>
<dbReference type="Gene3D" id="1.10.4040.10">
    <property type="entry name" value="Penicillinase repressor domain"/>
    <property type="match status" value="1"/>
</dbReference>
<dbReference type="EMBL" id="SGUG01000008">
    <property type="protein sequence ID" value="MDG0862175.1"/>
    <property type="molecule type" value="Genomic_DNA"/>
</dbReference>
<keyword evidence="6" id="KW-1185">Reference proteome</keyword>
<dbReference type="AlphaFoldDB" id="A0A9X4LEV0"/>
<comment type="caution">
    <text evidence="5">The sequence shown here is derived from an EMBL/GenBank/DDBJ whole genome shotgun (WGS) entry which is preliminary data.</text>
</comment>
<keyword evidence="2" id="KW-0805">Transcription regulation</keyword>
<dbReference type="InterPro" id="IPR036388">
    <property type="entry name" value="WH-like_DNA-bd_sf"/>
</dbReference>
<name>A0A9X4LEV0_9BURK</name>
<evidence type="ECO:0000256" key="2">
    <source>
        <dbReference type="ARBA" id="ARBA00023015"/>
    </source>
</evidence>
<dbReference type="Proteomes" id="UP001152766">
    <property type="component" value="Unassembled WGS sequence"/>
</dbReference>
<evidence type="ECO:0000313" key="5">
    <source>
        <dbReference type="EMBL" id="MDG0862175.1"/>
    </source>
</evidence>
<proteinExistence type="inferred from homology"/>
<accession>A0A9X4LEV0</accession>
<dbReference type="Gene3D" id="1.10.10.10">
    <property type="entry name" value="Winged helix-like DNA-binding domain superfamily/Winged helix DNA-binding domain"/>
    <property type="match status" value="1"/>
</dbReference>
<dbReference type="InterPro" id="IPR005650">
    <property type="entry name" value="BlaI_family"/>
</dbReference>
<dbReference type="InterPro" id="IPR036390">
    <property type="entry name" value="WH_DNA-bd_sf"/>
</dbReference>
<evidence type="ECO:0000256" key="1">
    <source>
        <dbReference type="ARBA" id="ARBA00011046"/>
    </source>
</evidence>
<keyword evidence="3" id="KW-0238">DNA-binding</keyword>
<keyword evidence="4" id="KW-0804">Transcription</keyword>
<dbReference type="GO" id="GO:0045892">
    <property type="term" value="P:negative regulation of DNA-templated transcription"/>
    <property type="evidence" value="ECO:0007669"/>
    <property type="project" value="InterPro"/>
</dbReference>
<reference evidence="5" key="1">
    <citation type="submission" date="2019-02" db="EMBL/GenBank/DDBJ databases">
        <title>Draft genome of the type strain Pelomonas aquatica CCUG 52575T.</title>
        <authorList>
            <person name="Gomila M."/>
            <person name="Lalucat J."/>
        </authorList>
    </citation>
    <scope>NUCLEOTIDE SEQUENCE</scope>
    <source>
        <strain evidence="5">CCUG 52575</strain>
    </source>
</reference>
<dbReference type="SUPFAM" id="SSF46785">
    <property type="entry name" value="Winged helix' DNA-binding domain"/>
    <property type="match status" value="1"/>
</dbReference>
<comment type="similarity">
    <text evidence="1">Belongs to the BlaI transcriptional regulatory family.</text>
</comment>
<sequence length="127" mass="14233">MLSIMSSISDAESQIMRTLWAHHPLSAEDILAALPQDAGWQLGTVKTLLNRLLNKGALQAQRDGRRYLYEPLVAREDWEQGESLSLLDRVFGGRLSPLVAHFSAQRKLSAEDAQALRRLLQEHDDAS</sequence>
<dbReference type="PIRSF" id="PIRSF019455">
    <property type="entry name" value="CopR_AtkY"/>
    <property type="match status" value="1"/>
</dbReference>
<evidence type="ECO:0000256" key="4">
    <source>
        <dbReference type="ARBA" id="ARBA00023163"/>
    </source>
</evidence>
<protein>
    <submittedName>
        <fullName evidence="5">BlaI/MecI/CopY family transcriptional regulator</fullName>
    </submittedName>
</protein>
<dbReference type="Pfam" id="PF03965">
    <property type="entry name" value="Penicillinase_R"/>
    <property type="match status" value="1"/>
</dbReference>